<comment type="caution">
    <text evidence="1">The sequence shown here is derived from an EMBL/GenBank/DDBJ whole genome shotgun (WGS) entry which is preliminary data.</text>
</comment>
<evidence type="ECO:0000313" key="1">
    <source>
        <dbReference type="EMBL" id="GAH49838.1"/>
    </source>
</evidence>
<proteinExistence type="predicted"/>
<accession>X1HX05</accession>
<reference evidence="1" key="1">
    <citation type="journal article" date="2014" name="Front. Microbiol.">
        <title>High frequency of phylogenetically diverse reductive dehalogenase-homologous genes in deep subseafloor sedimentary metagenomes.</title>
        <authorList>
            <person name="Kawai M."/>
            <person name="Futagami T."/>
            <person name="Toyoda A."/>
            <person name="Takaki Y."/>
            <person name="Nishi S."/>
            <person name="Hori S."/>
            <person name="Arai W."/>
            <person name="Tsubouchi T."/>
            <person name="Morono Y."/>
            <person name="Uchiyama I."/>
            <person name="Ito T."/>
            <person name="Fujiyama A."/>
            <person name="Inagaki F."/>
            <person name="Takami H."/>
        </authorList>
    </citation>
    <scope>NUCLEOTIDE SEQUENCE</scope>
    <source>
        <strain evidence="1">Expedition CK06-06</strain>
    </source>
</reference>
<name>X1HX05_9ZZZZ</name>
<sequence length="76" mass="8753">MSKIDDELKGAYRSRPYKMRALGTDGLNIVVSIPKVVIEREARQRGLTIEQFLQQCRAIAYYNSLDGVLYRFEGIQ</sequence>
<dbReference type="AlphaFoldDB" id="X1HX05"/>
<gene>
    <name evidence="1" type="ORF">S03H2_35660</name>
</gene>
<dbReference type="EMBL" id="BARU01021833">
    <property type="protein sequence ID" value="GAH49838.1"/>
    <property type="molecule type" value="Genomic_DNA"/>
</dbReference>
<organism evidence="1">
    <name type="scientific">marine sediment metagenome</name>
    <dbReference type="NCBI Taxonomy" id="412755"/>
    <lineage>
        <taxon>unclassified sequences</taxon>
        <taxon>metagenomes</taxon>
        <taxon>ecological metagenomes</taxon>
    </lineage>
</organism>
<protein>
    <submittedName>
        <fullName evidence="1">Uncharacterized protein</fullName>
    </submittedName>
</protein>